<keyword evidence="2" id="KW-1185">Reference proteome</keyword>
<dbReference type="AlphaFoldDB" id="A0A1A7BFW7"/>
<gene>
    <name evidence="1" type="ORF">I603_0822</name>
</gene>
<comment type="caution">
    <text evidence="1">The sequence shown here is derived from an EMBL/GenBank/DDBJ whole genome shotgun (WGS) entry which is preliminary data.</text>
</comment>
<evidence type="ECO:0000313" key="2">
    <source>
        <dbReference type="Proteomes" id="UP000092484"/>
    </source>
</evidence>
<sequence length="39" mass="4159">MAVILNATGHTSMELAHDLVAVENVLETALARVRALRAT</sequence>
<protein>
    <submittedName>
        <fullName evidence="1">Uncharacterized protein</fullName>
    </submittedName>
</protein>
<proteinExistence type="predicted"/>
<evidence type="ECO:0000313" key="1">
    <source>
        <dbReference type="EMBL" id="OBV11379.1"/>
    </source>
</evidence>
<dbReference type="EMBL" id="LZYB01000002">
    <property type="protein sequence ID" value="OBV11379.1"/>
    <property type="molecule type" value="Genomic_DNA"/>
</dbReference>
<reference evidence="1 2" key="1">
    <citation type="submission" date="2016-06" db="EMBL/GenBank/DDBJ databases">
        <title>Genome sequence of Porphyrobacter dokdonensis DSW-74.</title>
        <authorList>
            <person name="Kim J.F."/>
            <person name="Song J.Y."/>
        </authorList>
    </citation>
    <scope>NUCLEOTIDE SEQUENCE [LARGE SCALE GENOMIC DNA]</scope>
    <source>
        <strain evidence="1 2">DSW-74</strain>
    </source>
</reference>
<name>A0A1A7BFW7_9SPHN</name>
<organism evidence="1 2">
    <name type="scientific">Erythrobacter dokdonensis DSW-74</name>
    <dbReference type="NCBI Taxonomy" id="1300349"/>
    <lineage>
        <taxon>Bacteria</taxon>
        <taxon>Pseudomonadati</taxon>
        <taxon>Pseudomonadota</taxon>
        <taxon>Alphaproteobacteria</taxon>
        <taxon>Sphingomonadales</taxon>
        <taxon>Erythrobacteraceae</taxon>
        <taxon>Erythrobacter/Porphyrobacter group</taxon>
        <taxon>Erythrobacter</taxon>
    </lineage>
</organism>
<accession>A0A1A7BFW7</accession>
<dbReference type="Proteomes" id="UP000092484">
    <property type="component" value="Unassembled WGS sequence"/>
</dbReference>